<dbReference type="AlphaFoldDB" id="A0A2C6DLZ6"/>
<name>A0A2C6DLZ6_9GAMM</name>
<accession>A0A2C6DLZ6</accession>
<reference evidence="2" key="1">
    <citation type="submission" date="2017-09" db="EMBL/GenBank/DDBJ databases">
        <title>FDA dAtabase for Regulatory Grade micrObial Sequences (FDA-ARGOS): Supporting development and validation of Infectious Disease Dx tests.</title>
        <authorList>
            <person name="Minogue T."/>
            <person name="Wolcott M."/>
            <person name="Wasieloski L."/>
            <person name="Aguilar W."/>
            <person name="Moore D."/>
            <person name="Tallon L."/>
            <person name="Sadzewicz L."/>
            <person name="Ott S."/>
            <person name="Zhao X."/>
            <person name="Nagaraj S."/>
            <person name="Vavikolanu K."/>
            <person name="Aluvathingal J."/>
            <person name="Nadendla S."/>
            <person name="Sichtig H."/>
        </authorList>
    </citation>
    <scope>NUCLEOTIDE SEQUENCE [LARGE SCALE GENOMIC DNA]</scope>
    <source>
        <strain evidence="2">FDAARGOS_387</strain>
    </source>
</reference>
<evidence type="ECO:0000313" key="1">
    <source>
        <dbReference type="EMBL" id="PHI29713.1"/>
    </source>
</evidence>
<comment type="caution">
    <text evidence="1">The sequence shown here is derived from an EMBL/GenBank/DDBJ whole genome shotgun (WGS) entry which is preliminary data.</text>
</comment>
<keyword evidence="2" id="KW-1185">Reference proteome</keyword>
<dbReference type="Proteomes" id="UP000224974">
    <property type="component" value="Unassembled WGS sequence"/>
</dbReference>
<proteinExistence type="predicted"/>
<sequence>MFGFGKKHQTIRVKFIESGKAEAFAQVDLPIERLPDTFEINTTLHIAEEDWEVVSAVPPQKAQFEKTGTLDITLCKPEITYVDPSEILFSLPTINDELPALENPPSMENVLVVLEDDWRQCEFIAGRYHNEINQECQSVINIYDTQRVESGFKTLHVRKIITHPLTETRITLAALENAFTIEHRYQAVAFNNNASTIINSFAVKTPSGWIFWGQTDDNGDISTLCLRQTETADISAIAGQIDAFIADNNLYLIDWIQVFVCGEGAASFSQYS</sequence>
<gene>
    <name evidence="1" type="ORF">CRN84_10380</name>
</gene>
<evidence type="ECO:0000313" key="2">
    <source>
        <dbReference type="Proteomes" id="UP000224974"/>
    </source>
</evidence>
<organism evidence="1 2">
    <name type="scientific">Budvicia aquatica</name>
    <dbReference type="NCBI Taxonomy" id="82979"/>
    <lineage>
        <taxon>Bacteria</taxon>
        <taxon>Pseudomonadati</taxon>
        <taxon>Pseudomonadota</taxon>
        <taxon>Gammaproteobacteria</taxon>
        <taxon>Enterobacterales</taxon>
        <taxon>Budviciaceae</taxon>
        <taxon>Budvicia</taxon>
    </lineage>
</organism>
<dbReference type="EMBL" id="PDDX01000001">
    <property type="protein sequence ID" value="PHI29713.1"/>
    <property type="molecule type" value="Genomic_DNA"/>
</dbReference>
<dbReference type="OrthoDB" id="5498775at2"/>
<protein>
    <submittedName>
        <fullName evidence="1">Uncharacterized protein</fullName>
    </submittedName>
</protein>
<dbReference type="RefSeq" id="WP_029093216.1">
    <property type="nucleotide sequence ID" value="NZ_PDDX01000001.1"/>
</dbReference>